<dbReference type="Proteomes" id="UP000289718">
    <property type="component" value="Unassembled WGS sequence"/>
</dbReference>
<accession>A0A4Q1AV22</accession>
<keyword evidence="3" id="KW-1185">Reference proteome</keyword>
<keyword evidence="1" id="KW-0732">Signal</keyword>
<dbReference type="Pfam" id="PF04402">
    <property type="entry name" value="SIMPL"/>
    <property type="match status" value="1"/>
</dbReference>
<dbReference type="AlphaFoldDB" id="A0A4Q1AV22"/>
<feature type="signal peptide" evidence="1">
    <location>
        <begin position="1"/>
        <end position="21"/>
    </location>
</feature>
<comment type="caution">
    <text evidence="2">The sequence shown here is derived from an EMBL/GenBank/DDBJ whole genome shotgun (WGS) entry which is preliminary data.</text>
</comment>
<dbReference type="InterPro" id="IPR007497">
    <property type="entry name" value="SIMPL/DUF541"/>
</dbReference>
<gene>
    <name evidence="2" type="ORF">CP965_09100</name>
</gene>
<dbReference type="RefSeq" id="WP_129061779.1">
    <property type="nucleotide sequence ID" value="NZ_NXIE01000003.1"/>
</dbReference>
<organism evidence="2 3">
    <name type="scientific">Halarcobacter mediterraneus</name>
    <dbReference type="NCBI Taxonomy" id="2023153"/>
    <lineage>
        <taxon>Bacteria</taxon>
        <taxon>Pseudomonadati</taxon>
        <taxon>Campylobacterota</taxon>
        <taxon>Epsilonproteobacteria</taxon>
        <taxon>Campylobacterales</taxon>
        <taxon>Arcobacteraceae</taxon>
        <taxon>Halarcobacter</taxon>
    </lineage>
</organism>
<sequence>MKKICLLAAVPALLFSFDVNFNKKFSKTLVQDTLTTNLSIVIKDDSEKKINKTLEKFNKKIKSYNKVEKDYGTLNIRPDYRTSNNVPKIIGYRGELRYKVSSTKASNINEFISQLIDLKKDRDTNIIINNLSWTVKEDKYIKAQEELRLTSIQWLSNYANELSNTLNKECKIKNISINTNSYRPIARMAYNSESSFSTKIAVPESNEEEVSITPSFTLECK</sequence>
<dbReference type="EMBL" id="NXIE01000003">
    <property type="protein sequence ID" value="RXK12722.1"/>
    <property type="molecule type" value="Genomic_DNA"/>
</dbReference>
<dbReference type="Gene3D" id="3.30.110.170">
    <property type="entry name" value="Protein of unknown function (DUF541), domain 1"/>
    <property type="match status" value="1"/>
</dbReference>
<name>A0A4Q1AV22_9BACT</name>
<evidence type="ECO:0000256" key="1">
    <source>
        <dbReference type="SAM" id="SignalP"/>
    </source>
</evidence>
<dbReference type="Gene3D" id="3.30.70.2970">
    <property type="entry name" value="Protein of unknown function (DUF541), domain 2"/>
    <property type="match status" value="1"/>
</dbReference>
<feature type="chain" id="PRO_5020341105" description="SIMPL domain-containing protein" evidence="1">
    <location>
        <begin position="22"/>
        <end position="221"/>
    </location>
</feature>
<evidence type="ECO:0008006" key="4">
    <source>
        <dbReference type="Google" id="ProtNLM"/>
    </source>
</evidence>
<proteinExistence type="predicted"/>
<evidence type="ECO:0000313" key="2">
    <source>
        <dbReference type="EMBL" id="RXK12722.1"/>
    </source>
</evidence>
<reference evidence="2 3" key="1">
    <citation type="submission" date="2017-09" db="EMBL/GenBank/DDBJ databases">
        <title>Genomics of the genus Arcobacter.</title>
        <authorList>
            <person name="Perez-Cataluna A."/>
            <person name="Figueras M.J."/>
            <person name="Salas-Masso N."/>
        </authorList>
    </citation>
    <scope>NUCLEOTIDE SEQUENCE [LARGE SCALE GENOMIC DNA]</scope>
    <source>
        <strain evidence="2 3">F156-34</strain>
    </source>
</reference>
<protein>
    <recommendedName>
        <fullName evidence="4">SIMPL domain-containing protein</fullName>
    </recommendedName>
</protein>
<evidence type="ECO:0000313" key="3">
    <source>
        <dbReference type="Proteomes" id="UP000289718"/>
    </source>
</evidence>
<dbReference type="OrthoDB" id="5348452at2"/>